<organism evidence="1 2">
    <name type="scientific">Corynebacterium felinum</name>
    <dbReference type="NCBI Taxonomy" id="131318"/>
    <lineage>
        <taxon>Bacteria</taxon>
        <taxon>Bacillati</taxon>
        <taxon>Actinomycetota</taxon>
        <taxon>Actinomycetes</taxon>
        <taxon>Mycobacteriales</taxon>
        <taxon>Corynebacteriaceae</taxon>
        <taxon>Corynebacterium</taxon>
    </lineage>
</organism>
<dbReference type="EMBL" id="JAVDYF010000001">
    <property type="protein sequence ID" value="MDR7356001.1"/>
    <property type="molecule type" value="Genomic_DNA"/>
</dbReference>
<evidence type="ECO:0000313" key="2">
    <source>
        <dbReference type="Proteomes" id="UP001183619"/>
    </source>
</evidence>
<accession>A0ABU2BCC5</accession>
<comment type="caution">
    <text evidence="1">The sequence shown here is derived from an EMBL/GenBank/DDBJ whole genome shotgun (WGS) entry which is preliminary data.</text>
</comment>
<dbReference type="Proteomes" id="UP001183619">
    <property type="component" value="Unassembled WGS sequence"/>
</dbReference>
<dbReference type="RefSeq" id="WP_277103538.1">
    <property type="nucleotide sequence ID" value="NZ_BAAAJS010000069.1"/>
</dbReference>
<sequence length="52" mass="5890">MALEAVDAVTDVIIETHVILAVDKPWDRGEESTESKWCDQQIKGFGKFTIMH</sequence>
<protein>
    <submittedName>
        <fullName evidence="1">Uncharacterized protein</fullName>
    </submittedName>
</protein>
<name>A0ABU2BCC5_9CORY</name>
<evidence type="ECO:0000313" key="1">
    <source>
        <dbReference type="EMBL" id="MDR7356001.1"/>
    </source>
</evidence>
<reference evidence="1 2" key="1">
    <citation type="submission" date="2023-07" db="EMBL/GenBank/DDBJ databases">
        <title>Sequencing the genomes of 1000 actinobacteria strains.</title>
        <authorList>
            <person name="Klenk H.-P."/>
        </authorList>
    </citation>
    <scope>NUCLEOTIDE SEQUENCE [LARGE SCALE GENOMIC DNA]</scope>
    <source>
        <strain evidence="1 2">DSM 44508</strain>
    </source>
</reference>
<keyword evidence="2" id="KW-1185">Reference proteome</keyword>
<gene>
    <name evidence="1" type="ORF">J2S37_002539</name>
</gene>
<proteinExistence type="predicted"/>